<evidence type="ECO:0000256" key="5">
    <source>
        <dbReference type="ARBA" id="ARBA00022970"/>
    </source>
</evidence>
<name>A0ABX5W5H5_9BRAD</name>
<organism evidence="10 11">
    <name type="scientific">Bradyrhizobium symbiodeficiens</name>
    <dbReference type="NCBI Taxonomy" id="1404367"/>
    <lineage>
        <taxon>Bacteria</taxon>
        <taxon>Pseudomonadati</taxon>
        <taxon>Pseudomonadota</taxon>
        <taxon>Alphaproteobacteria</taxon>
        <taxon>Hyphomicrobiales</taxon>
        <taxon>Nitrobacteraceae</taxon>
        <taxon>Bradyrhizobium</taxon>
    </lineage>
</organism>
<dbReference type="CDD" id="cd06582">
    <property type="entry name" value="TM_PBP1_LivH_like"/>
    <property type="match status" value="1"/>
</dbReference>
<accession>A0ABX5W5H5</accession>
<reference evidence="10 11" key="2">
    <citation type="journal article" date="2020" name="Int. J. Syst. Evol. Microbiol.">
        <title>Description and complete genome sequences of Bradyrhizobium symbiodeficiens sp. nov., a non-symbiotic bacterium associated with legumes native to Canada.</title>
        <authorList>
            <person name="Bromfield E.S.P."/>
            <person name="Cloutier S."/>
            <person name="Nguyen H.D.T."/>
        </authorList>
    </citation>
    <scope>NUCLEOTIDE SEQUENCE [LARGE SCALE GENOMIC DNA]</scope>
    <source>
        <strain evidence="10 11">65S1MB</strain>
    </source>
</reference>
<keyword evidence="7 9" id="KW-0472">Membrane</keyword>
<evidence type="ECO:0000256" key="9">
    <source>
        <dbReference type="SAM" id="Phobius"/>
    </source>
</evidence>
<feature type="transmembrane region" description="Helical" evidence="9">
    <location>
        <begin position="61"/>
        <end position="83"/>
    </location>
</feature>
<keyword evidence="5" id="KW-0029">Amino-acid transport</keyword>
<feature type="transmembrane region" description="Helical" evidence="9">
    <location>
        <begin position="229"/>
        <end position="249"/>
    </location>
</feature>
<reference evidence="11" key="1">
    <citation type="submission" date="2019-06" db="EMBL/GenBank/DDBJ databases">
        <title>Whole-Genome Sequence of Bradyrhizobium sp. 3 Strain 65S1MB.</title>
        <authorList>
            <person name="Bromfield E.S.P."/>
            <person name="Cloutier S."/>
            <person name="Nguyen H.D.T."/>
        </authorList>
    </citation>
    <scope>NUCLEOTIDE SEQUENCE [LARGE SCALE GENOMIC DNA]</scope>
    <source>
        <strain evidence="11">65S1MB</strain>
    </source>
</reference>
<keyword evidence="2" id="KW-0813">Transport</keyword>
<keyword evidence="11" id="KW-1185">Reference proteome</keyword>
<dbReference type="Pfam" id="PF02653">
    <property type="entry name" value="BPD_transp_2"/>
    <property type="match status" value="1"/>
</dbReference>
<keyword evidence="3" id="KW-1003">Cell membrane</keyword>
<feature type="transmembrane region" description="Helical" evidence="9">
    <location>
        <begin position="139"/>
        <end position="160"/>
    </location>
</feature>
<evidence type="ECO:0000256" key="2">
    <source>
        <dbReference type="ARBA" id="ARBA00022448"/>
    </source>
</evidence>
<protein>
    <submittedName>
        <fullName evidence="10">Branched-chain amino acid ABC transporter permease</fullName>
    </submittedName>
</protein>
<evidence type="ECO:0000313" key="11">
    <source>
        <dbReference type="Proteomes" id="UP000319298"/>
    </source>
</evidence>
<proteinExistence type="inferred from homology"/>
<dbReference type="Proteomes" id="UP000319298">
    <property type="component" value="Chromosome"/>
</dbReference>
<dbReference type="InterPro" id="IPR052157">
    <property type="entry name" value="BCAA_transport_permease"/>
</dbReference>
<evidence type="ECO:0000256" key="6">
    <source>
        <dbReference type="ARBA" id="ARBA00022989"/>
    </source>
</evidence>
<evidence type="ECO:0000313" key="10">
    <source>
        <dbReference type="EMBL" id="QDF37489.1"/>
    </source>
</evidence>
<dbReference type="EMBL" id="CP041090">
    <property type="protein sequence ID" value="QDF37489.1"/>
    <property type="molecule type" value="Genomic_DNA"/>
</dbReference>
<feature type="transmembrane region" description="Helical" evidence="9">
    <location>
        <begin position="95"/>
        <end position="113"/>
    </location>
</feature>
<dbReference type="PANTHER" id="PTHR11795">
    <property type="entry name" value="BRANCHED-CHAIN AMINO ACID TRANSPORT SYSTEM PERMEASE PROTEIN LIVH"/>
    <property type="match status" value="1"/>
</dbReference>
<keyword evidence="6 9" id="KW-1133">Transmembrane helix</keyword>
<feature type="transmembrane region" description="Helical" evidence="9">
    <location>
        <begin position="36"/>
        <end position="55"/>
    </location>
</feature>
<evidence type="ECO:0000256" key="3">
    <source>
        <dbReference type="ARBA" id="ARBA00022475"/>
    </source>
</evidence>
<comment type="subcellular location">
    <subcellularLocation>
        <location evidence="1">Cell membrane</location>
        <topology evidence="1">Multi-pass membrane protein</topology>
    </subcellularLocation>
</comment>
<evidence type="ECO:0000256" key="7">
    <source>
        <dbReference type="ARBA" id="ARBA00023136"/>
    </source>
</evidence>
<evidence type="ECO:0000256" key="4">
    <source>
        <dbReference type="ARBA" id="ARBA00022692"/>
    </source>
</evidence>
<evidence type="ECO:0000256" key="8">
    <source>
        <dbReference type="ARBA" id="ARBA00037998"/>
    </source>
</evidence>
<evidence type="ECO:0000256" key="1">
    <source>
        <dbReference type="ARBA" id="ARBA00004651"/>
    </source>
</evidence>
<dbReference type="RefSeq" id="WP_140478922.1">
    <property type="nucleotide sequence ID" value="NZ_CP041090.2"/>
</dbReference>
<dbReference type="PANTHER" id="PTHR11795:SF445">
    <property type="entry name" value="AMINO ACID ABC TRANSPORTER PERMEASE PROTEIN"/>
    <property type="match status" value="1"/>
</dbReference>
<keyword evidence="4 9" id="KW-0812">Transmembrane</keyword>
<feature type="transmembrane region" description="Helical" evidence="9">
    <location>
        <begin position="188"/>
        <end position="209"/>
    </location>
</feature>
<gene>
    <name evidence="10" type="ORF">FJN17_07865</name>
</gene>
<sequence>MAILEASLQALMLGGLYALFAAGLALVFGVMRIVNLAHGDFIVLAGFVSLVTTWSLPINPFFSLIVVMPIMAAIGYGLQRAVLNRVIGADPMSPLLVTFGISIILQNALLQMFSGDTRKLQAGAIETATISAGGTSIGVYPVIVFATSIAVIGCLQFVFYRLRIGRILRATSDDPETARLMGVSPRHIYSVASAIAFAVIAIAGLLMAIRTNFDPTLGPTRLLTAFEVVIIGGLGSFWGALTGGLVLGLAQALGAQFDPGVQMLGGHVAFLAVLLMRPNGFFPKVAHP</sequence>
<dbReference type="InterPro" id="IPR001851">
    <property type="entry name" value="ABC_transp_permease"/>
</dbReference>
<comment type="similarity">
    <text evidence="8">Belongs to the binding-protein-dependent transport system permease family. LivHM subfamily.</text>
</comment>
<feature type="transmembrane region" description="Helical" evidence="9">
    <location>
        <begin position="6"/>
        <end position="29"/>
    </location>
</feature>